<accession>A0AB34GGP0</accession>
<name>A0AB34GGP0_ESCRO</name>
<evidence type="ECO:0000313" key="2">
    <source>
        <dbReference type="Proteomes" id="UP001159641"/>
    </source>
</evidence>
<dbReference type="AlphaFoldDB" id="A0AB34GGP0"/>
<sequence length="30" mass="3374">MNMAKTSQVVATFLDELAQKLKPLGEQERP</sequence>
<gene>
    <name evidence="1" type="ORF">J1605_014002</name>
</gene>
<keyword evidence="2" id="KW-1185">Reference proteome</keyword>
<comment type="caution">
    <text evidence="1">The sequence shown here is derived from an EMBL/GenBank/DDBJ whole genome shotgun (WGS) entry which is preliminary data.</text>
</comment>
<dbReference type="Gene3D" id="1.10.1370.10">
    <property type="entry name" value="Neurolysin, domain 3"/>
    <property type="match status" value="1"/>
</dbReference>
<dbReference type="InterPro" id="IPR024077">
    <property type="entry name" value="Neurolysin/TOP_dom2"/>
</dbReference>
<protein>
    <submittedName>
        <fullName evidence="1">Uncharacterized protein</fullName>
    </submittedName>
</protein>
<dbReference type="Proteomes" id="UP001159641">
    <property type="component" value="Unassembled WGS sequence"/>
</dbReference>
<evidence type="ECO:0000313" key="1">
    <source>
        <dbReference type="EMBL" id="KAJ8778040.1"/>
    </source>
</evidence>
<organism evidence="1 2">
    <name type="scientific">Eschrichtius robustus</name>
    <name type="common">California gray whale</name>
    <name type="synonym">Eschrichtius gibbosus</name>
    <dbReference type="NCBI Taxonomy" id="9764"/>
    <lineage>
        <taxon>Eukaryota</taxon>
        <taxon>Metazoa</taxon>
        <taxon>Chordata</taxon>
        <taxon>Craniata</taxon>
        <taxon>Vertebrata</taxon>
        <taxon>Euteleostomi</taxon>
        <taxon>Mammalia</taxon>
        <taxon>Eutheria</taxon>
        <taxon>Laurasiatheria</taxon>
        <taxon>Artiodactyla</taxon>
        <taxon>Whippomorpha</taxon>
        <taxon>Cetacea</taxon>
        <taxon>Mysticeti</taxon>
        <taxon>Eschrichtiidae</taxon>
        <taxon>Eschrichtius</taxon>
    </lineage>
</organism>
<dbReference type="EMBL" id="JAIQCJ010002274">
    <property type="protein sequence ID" value="KAJ8778040.1"/>
    <property type="molecule type" value="Genomic_DNA"/>
</dbReference>
<reference evidence="1 2" key="1">
    <citation type="submission" date="2022-11" db="EMBL/GenBank/DDBJ databases">
        <title>Whole genome sequence of Eschrichtius robustus ER-17-0199.</title>
        <authorList>
            <person name="Bruniche-Olsen A."/>
            <person name="Black A.N."/>
            <person name="Fields C.J."/>
            <person name="Walden K."/>
            <person name="Dewoody J.A."/>
        </authorList>
    </citation>
    <scope>NUCLEOTIDE SEQUENCE [LARGE SCALE GENOMIC DNA]</scope>
    <source>
        <strain evidence="1">ER-17-0199</strain>
        <tissue evidence="1">Blubber</tissue>
    </source>
</reference>
<proteinExistence type="predicted"/>